<accession>V6LEF2</accession>
<dbReference type="SUPFAM" id="SSF56112">
    <property type="entry name" value="Protein kinase-like (PK-like)"/>
    <property type="match status" value="1"/>
</dbReference>
<dbReference type="GO" id="GO:0005524">
    <property type="term" value="F:ATP binding"/>
    <property type="evidence" value="ECO:0007669"/>
    <property type="project" value="UniProtKB-KW"/>
</dbReference>
<keyword evidence="7" id="KW-0812">Transmembrane</keyword>
<dbReference type="Pfam" id="PF00069">
    <property type="entry name" value="Pkinase"/>
    <property type="match status" value="1"/>
</dbReference>
<dbReference type="InterPro" id="IPR000719">
    <property type="entry name" value="Prot_kinase_dom"/>
</dbReference>
<dbReference type="GO" id="GO:0005737">
    <property type="term" value="C:cytoplasm"/>
    <property type="evidence" value="ECO:0007669"/>
    <property type="project" value="TreeGrafter"/>
</dbReference>
<evidence type="ECO:0000256" key="1">
    <source>
        <dbReference type="ARBA" id="ARBA00005527"/>
    </source>
</evidence>
<comment type="similarity">
    <text evidence="1">Belongs to the protein kinase superfamily. CMGC Ser/Thr protein kinase family. GSK-3 subfamily.</text>
</comment>
<dbReference type="PANTHER" id="PTHR24057:SF0">
    <property type="entry name" value="PROTEIN KINASE SHAGGY-RELATED"/>
    <property type="match status" value="1"/>
</dbReference>
<keyword evidence="7" id="KW-0472">Membrane</keyword>
<reference evidence="9" key="1">
    <citation type="journal article" date="2014" name="PLoS Genet.">
        <title>The Genome of Spironucleus salmonicida Highlights a Fish Pathogen Adapted to Fluctuating Environments.</title>
        <authorList>
            <person name="Xu F."/>
            <person name="Jerlstrom-Hultqvist J."/>
            <person name="Einarsson E."/>
            <person name="Astvaldsson A."/>
            <person name="Svard S.G."/>
            <person name="Andersson J.O."/>
        </authorList>
    </citation>
    <scope>NUCLEOTIDE SEQUENCE</scope>
</reference>
<keyword evidence="4" id="KW-0547">Nucleotide-binding</keyword>
<dbReference type="GO" id="GO:0007165">
    <property type="term" value="P:signal transduction"/>
    <property type="evidence" value="ECO:0007669"/>
    <property type="project" value="TreeGrafter"/>
</dbReference>
<keyword evidence="3" id="KW-0808">Transferase</keyword>
<dbReference type="PANTHER" id="PTHR24057">
    <property type="entry name" value="GLYCOGEN SYNTHASE KINASE-3 ALPHA"/>
    <property type="match status" value="1"/>
</dbReference>
<evidence type="ECO:0000256" key="6">
    <source>
        <dbReference type="ARBA" id="ARBA00022840"/>
    </source>
</evidence>
<dbReference type="GO" id="GO:0030154">
    <property type="term" value="P:cell differentiation"/>
    <property type="evidence" value="ECO:0007669"/>
    <property type="project" value="TreeGrafter"/>
</dbReference>
<dbReference type="GO" id="GO:0004674">
    <property type="term" value="F:protein serine/threonine kinase activity"/>
    <property type="evidence" value="ECO:0007669"/>
    <property type="project" value="UniProtKB-KW"/>
</dbReference>
<dbReference type="InterPro" id="IPR011009">
    <property type="entry name" value="Kinase-like_dom_sf"/>
</dbReference>
<protein>
    <submittedName>
        <fullName evidence="9">Kinase, CMGC GSK</fullName>
    </submittedName>
</protein>
<keyword evidence="6" id="KW-0067">ATP-binding</keyword>
<dbReference type="SMART" id="SM00220">
    <property type="entry name" value="S_TKc"/>
    <property type="match status" value="1"/>
</dbReference>
<dbReference type="Gene3D" id="1.10.510.10">
    <property type="entry name" value="Transferase(Phosphotransferase) domain 1"/>
    <property type="match status" value="1"/>
</dbReference>
<evidence type="ECO:0000256" key="2">
    <source>
        <dbReference type="ARBA" id="ARBA00022527"/>
    </source>
</evidence>
<evidence type="ECO:0000256" key="7">
    <source>
        <dbReference type="SAM" id="Phobius"/>
    </source>
</evidence>
<evidence type="ECO:0000256" key="4">
    <source>
        <dbReference type="ARBA" id="ARBA00022741"/>
    </source>
</evidence>
<organism evidence="9">
    <name type="scientific">Spironucleus salmonicida</name>
    <dbReference type="NCBI Taxonomy" id="348837"/>
    <lineage>
        <taxon>Eukaryota</taxon>
        <taxon>Metamonada</taxon>
        <taxon>Diplomonadida</taxon>
        <taxon>Hexamitidae</taxon>
        <taxon>Hexamitinae</taxon>
        <taxon>Spironucleus</taxon>
    </lineage>
</organism>
<dbReference type="Gene3D" id="3.30.200.20">
    <property type="entry name" value="Phosphorylase Kinase, domain 1"/>
    <property type="match status" value="1"/>
</dbReference>
<feature type="transmembrane region" description="Helical" evidence="7">
    <location>
        <begin position="71"/>
        <end position="93"/>
    </location>
</feature>
<dbReference type="VEuPathDB" id="GiardiaDB:SS50377_24010"/>
<feature type="domain" description="Protein kinase" evidence="8">
    <location>
        <begin position="95"/>
        <end position="320"/>
    </location>
</feature>
<evidence type="ECO:0000313" key="9">
    <source>
        <dbReference type="EMBL" id="EST42890.1"/>
    </source>
</evidence>
<evidence type="ECO:0000256" key="3">
    <source>
        <dbReference type="ARBA" id="ARBA00022679"/>
    </source>
</evidence>
<name>V6LEF2_9EUKA</name>
<gene>
    <name evidence="9" type="ORF">SS50377_17423</name>
</gene>
<sequence length="320" mass="37958">MLNRYSKKEYFKMEHKQLTSIHEELQIFSCIQDKKYHLLCNNLVQFIQGFTKVNLYEDNSLIYKGKVNINYLYNLIYFINLFYVLSTILNIQLQLLIIFNSKNDSFGVVFRARSQDGQHLAIKKVFQDRRYRNRELQVIQQLYPHEFIVKTVNYYFSTANSQQNGYYLNLIMQYYPENAYQVYRGFARNGKKLQLSDIKLYTYQFLRGLAWMHCFQVTNRDLKPQNTLIDRQSGRAVLCDLGSAKQLNPQEPNIAYICSRYYRAPELVFGSRFYSCVIDVWSFACVVAEMMIGRPLFPGQSPIDQLVRQSRFLALHLQLI</sequence>
<dbReference type="AlphaFoldDB" id="V6LEF2"/>
<dbReference type="PROSITE" id="PS50011">
    <property type="entry name" value="PROTEIN_KINASE_DOM"/>
    <property type="match status" value="1"/>
</dbReference>
<dbReference type="InterPro" id="IPR050591">
    <property type="entry name" value="GSK-3"/>
</dbReference>
<keyword evidence="2" id="KW-0723">Serine/threonine-protein kinase</keyword>
<evidence type="ECO:0000256" key="5">
    <source>
        <dbReference type="ARBA" id="ARBA00022777"/>
    </source>
</evidence>
<keyword evidence="7" id="KW-1133">Transmembrane helix</keyword>
<dbReference type="EMBL" id="KI546151">
    <property type="protein sequence ID" value="EST42890.1"/>
    <property type="molecule type" value="Genomic_DNA"/>
</dbReference>
<keyword evidence="5 9" id="KW-0418">Kinase</keyword>
<evidence type="ECO:0000259" key="8">
    <source>
        <dbReference type="PROSITE" id="PS50011"/>
    </source>
</evidence>
<dbReference type="GO" id="GO:0005634">
    <property type="term" value="C:nucleus"/>
    <property type="evidence" value="ECO:0007669"/>
    <property type="project" value="TreeGrafter"/>
</dbReference>
<proteinExistence type="inferred from homology"/>